<protein>
    <recommendedName>
        <fullName evidence="2">Putative T7SS secretion signal domain-containing protein</fullName>
    </recommendedName>
</protein>
<dbReference type="EMBL" id="CP016174">
    <property type="protein sequence ID" value="ANN14926.1"/>
    <property type="molecule type" value="Genomic_DNA"/>
</dbReference>
<dbReference type="Proteomes" id="UP000093695">
    <property type="component" value="Chromosome"/>
</dbReference>
<keyword evidence="1" id="KW-0175">Coiled coil</keyword>
<sequence length="407" mass="42008">MTGNQYPALGFDPAPGDVGGVGDLAGKYRAVSRDLGEANTCLHQIVAKQGIWTGEASEAFARRLGPLPEYLDGAARSMAQAADALEGWAHDLGEMQRQAVDLERQAKAAAQAAEQARTNPDFALANQTFTDQRSLQLAQTLLDNAGRQLQAAIDGCTAVQDAAKSLLDQHTSAAARVADLLRKAKELAPDEPDLLDDVVNAVTGVVTDLVNASADAVDAAWDFVQDHAELLSKMSDVMGDIGNLLGVASDLLPSPVGEVTSVVAAGFGVAALGGHSVAKAAGADVAPETLTFDGVGALTSLVGVIPGVSDTAVKVATFAGLAGYGALGVQIGMDTAGEIQGRKFEGPIDDFKNYWRPKDGAQWAMAGSSIIFGGTPLAAVAMGNAVVQGAEEDRKNAQERAEDKAWS</sequence>
<evidence type="ECO:0000259" key="2">
    <source>
        <dbReference type="Pfam" id="PF21725"/>
    </source>
</evidence>
<feature type="coiled-coil region" evidence="1">
    <location>
        <begin position="85"/>
        <end position="119"/>
    </location>
</feature>
<evidence type="ECO:0000313" key="3">
    <source>
        <dbReference type="EMBL" id="ANN14926.1"/>
    </source>
</evidence>
<name>A0A193BRU4_AMYOR</name>
<dbReference type="InterPro" id="IPR049082">
    <property type="entry name" value="T7SS_signal"/>
</dbReference>
<dbReference type="Pfam" id="PF21725">
    <property type="entry name" value="T7SS_signal"/>
    <property type="match status" value="1"/>
</dbReference>
<gene>
    <name evidence="3" type="ORF">SD37_04150</name>
</gene>
<dbReference type="RefSeq" id="WP_044853898.1">
    <property type="nucleotide sequence ID" value="NZ_CP016174.1"/>
</dbReference>
<feature type="domain" description="Putative T7SS secretion signal" evidence="2">
    <location>
        <begin position="16"/>
        <end position="192"/>
    </location>
</feature>
<accession>A0A193BRU4</accession>
<dbReference type="AlphaFoldDB" id="A0A193BRU4"/>
<proteinExistence type="predicted"/>
<dbReference type="STRING" id="31958.SD37_04150"/>
<dbReference type="KEGG" id="aori:SD37_04150"/>
<evidence type="ECO:0000256" key="1">
    <source>
        <dbReference type="SAM" id="Coils"/>
    </source>
</evidence>
<reference evidence="3 4" key="1">
    <citation type="journal article" date="2015" name="Genome Announc.">
        <title>Draft Genome Sequence of Norvancomycin-Producing Strain Amycolatopsis orientalis CPCC200066.</title>
        <authorList>
            <person name="Lei X."/>
            <person name="Yuan F."/>
            <person name="Shi Y."/>
            <person name="Li X."/>
            <person name="Wang L."/>
            <person name="Hong B."/>
        </authorList>
    </citation>
    <scope>NUCLEOTIDE SEQUENCE [LARGE SCALE GENOMIC DNA]</scope>
    <source>
        <strain evidence="3 4">B-37</strain>
    </source>
</reference>
<evidence type="ECO:0000313" key="4">
    <source>
        <dbReference type="Proteomes" id="UP000093695"/>
    </source>
</evidence>
<dbReference type="Gene3D" id="1.20.1710.10">
    <property type="entry name" value="IpaD-like"/>
    <property type="match status" value="1"/>
</dbReference>
<keyword evidence="4" id="KW-1185">Reference proteome</keyword>
<organism evidence="3 4">
    <name type="scientific">Amycolatopsis orientalis</name>
    <name type="common">Nocardia orientalis</name>
    <dbReference type="NCBI Taxonomy" id="31958"/>
    <lineage>
        <taxon>Bacteria</taxon>
        <taxon>Bacillati</taxon>
        <taxon>Actinomycetota</taxon>
        <taxon>Actinomycetes</taxon>
        <taxon>Pseudonocardiales</taxon>
        <taxon>Pseudonocardiaceae</taxon>
        <taxon>Amycolatopsis</taxon>
    </lineage>
</organism>
<dbReference type="InterPro" id="IPR036708">
    <property type="entry name" value="BipD-like_sf"/>
</dbReference>
<dbReference type="eggNOG" id="COG3209">
    <property type="taxonomic scope" value="Bacteria"/>
</dbReference>